<dbReference type="SUPFAM" id="SSF52058">
    <property type="entry name" value="L domain-like"/>
    <property type="match status" value="1"/>
</dbReference>
<feature type="compositionally biased region" description="Polar residues" evidence="3">
    <location>
        <begin position="1365"/>
        <end position="1400"/>
    </location>
</feature>
<name>A0A0G4KTC8_VERLO</name>
<feature type="region of interest" description="Disordered" evidence="3">
    <location>
        <begin position="602"/>
        <end position="621"/>
    </location>
</feature>
<dbReference type="SMART" id="SM00369">
    <property type="entry name" value="LRR_TYP"/>
    <property type="match status" value="6"/>
</dbReference>
<evidence type="ECO:0008006" key="6">
    <source>
        <dbReference type="Google" id="ProtNLM"/>
    </source>
</evidence>
<proteinExistence type="predicted"/>
<keyword evidence="1" id="KW-0433">Leucine-rich repeat</keyword>
<feature type="compositionally biased region" description="Polar residues" evidence="3">
    <location>
        <begin position="923"/>
        <end position="947"/>
    </location>
</feature>
<feature type="region of interest" description="Disordered" evidence="3">
    <location>
        <begin position="1364"/>
        <end position="1450"/>
    </location>
</feature>
<evidence type="ECO:0000313" key="5">
    <source>
        <dbReference type="Proteomes" id="UP000044602"/>
    </source>
</evidence>
<feature type="compositionally biased region" description="Basic and acidic residues" evidence="3">
    <location>
        <begin position="1095"/>
        <end position="1106"/>
    </location>
</feature>
<feature type="region of interest" description="Disordered" evidence="3">
    <location>
        <begin position="811"/>
        <end position="997"/>
    </location>
</feature>
<feature type="region of interest" description="Disordered" evidence="3">
    <location>
        <begin position="717"/>
        <end position="746"/>
    </location>
</feature>
<dbReference type="GO" id="GO:1902412">
    <property type="term" value="P:regulation of mitotic cytokinesis"/>
    <property type="evidence" value="ECO:0007669"/>
    <property type="project" value="TreeGrafter"/>
</dbReference>
<dbReference type="GO" id="GO:0061499">
    <property type="term" value="C:outer plaque of mitotic spindle pole body"/>
    <property type="evidence" value="ECO:0007669"/>
    <property type="project" value="TreeGrafter"/>
</dbReference>
<dbReference type="InterPro" id="IPR003591">
    <property type="entry name" value="Leu-rich_rpt_typical-subtyp"/>
</dbReference>
<keyword evidence="5" id="KW-1185">Reference proteome</keyword>
<sequence length="2152" mass="236320">MAHAWLDSLSEDWPSQLGSDASPPPQLPPLNSNENSAVANGRAPTSRLPLPMKTAPTANANDGSFNILSERSTNERNLPSSARKPSKLSNEIDAAMAHAWLDSLSEDWPSQLGSDASLPPQLPPLNSNENSAVANGRAPPSRLPLPMKTAPTANANDGSFNILSERSTNERNLPSSARKPSKLPNEIDAGPESRYASRTFSASTTGSVVHNTVNHRSTSASPNKKGHTPEWKRRLVYGEVPYGEQQDLFQSAATGLENMFKPPPPPQEGSVVDDSRQHSGMPSSPPIYRPAEPATPVYDDDDDDEGSVVHAMEGSPSPSPRKPREMTYKMVDESYDAGSLDGYSTQGHSQEAADSIAEESLPVRVASANGLAPPTDASRKTSGQSVVRNEDFSPIVLTKQVGNVGQVDFAPVEVPADQLNNRLEKLRINQMLLDSYAEGELDFSDLQEEGISGASASPNKKGHTPEWKRRLVYGEVPYGEQQDLFQSAATGLENMFKPPPPPQEGSVVDDSRQHSGMPSSPPIYRPAEPATPVYDDDDDEDGSVVHAMEGSPSPSPRKPREMTYKMVDESYDASSLDGYSTQGHSQVADSIAEESLPVRVTSANGLAPPTDASRKTSGQSVVRNEDFSPIMLTKQVGNVGQVDFAPVEVPADQLKNRLEKLRINQMLLDSYAEGELDFSDLQEEGISGGPEDTDEFARQGGFLNTRRGGRSAEGSFRHRLLSPGMSGDTSDMLPEDSLQASTPKQFPTIRINEEGFGSHRFASETPPQLRAPFPSPEKQDTNPQSNGGSPLKLFGPYDTFTNQTLLRRISQFEDNSSNESRLSEEQGEEMQAYSQSLAPSSPPRPKSSQFMPSARSVSQFGRGDLQGYQFGDVSLRSDGATSEEDESHVSVPATSSRNMKFDLEPTSPQGDVPLIIPNKRRQQGMTPSSSGNNRTVSFSSRVSVQYHDSSRPSSRPGPPVLATPKRDSGSEGKRPRTSPTKDPTPKRRRTLHKSDVAYGHEQLAALETVQDSHWYMQSMMGKRQEVRSGGFQQLAHPDVLAARQMGRPRTPTPSQRSSVQRERHPSSEIQPQEQSQSQSQYSPKRSSQLANGSMERNESTETDRKPSIKTQDFVEQAGAIMAMIRSGIKPPNGLDSVEESEEGDYASPSPDIQDVSFEESTSEPLSRPPSRDGKPVTRVPPRQENPEVLDYLKKYQELSDMGDVISSSLRSMGLAQDAIRAAQEVEKMVRAGQDVSYPDDLDSLEDIISDPPNIRISRGPAADQNAIGPDYPSNISDGSTKSIPTGSSRGSESKKTILPASVVHLLPESVAGMYLDKQQNIWVKRRAESVRIHNILPSEDSEDDPFASIPDLTVDMTREMENLRLNPSQQTPSGDENESSGDYSRTPSTQRSKSYVTLSPNGAIPEGMSPQAQEELTKLESMVNSPTSDRDDYEEEMRVEDRNRVSPSRKNLTISFSSPIASIIHDVVPEDIDSLEDDTGSISHADGGSWSEQQANNQYRSLTKNARKKLLARSKNGTRRASRNLAVQGQAFTPRPVSRIDEQDEDSQNERAHAESRQISILADASVVSHQDRQTNLSFVVSTPAAHHGAGAIISQNVGNLSLSPLSEFTMNNQDQSFGLEVSYLVQDRHLVTGDGSKKVLSMTVRDLVDRLTEVEPFEANWDDFMELDVSDKRLSSLHMLDEFCGRLVSLDASTNALSHLDGVPSTVRHLKASSNLLTELTSWDHLSNLQYIDVSNNELRSLAGLSNLVHLRGVRADNNKLTSLDGFHFHDGLLSLRARDNLIEELDFDGTKLDRLAELDLCGNKIQSIRNLGQLPSLETLKVQRNQLVDLHNEGPLPCLRHLDVGDNNVTSLDISSMPCLRVLHADRNRISRITGFARARYLDSISLREQRGDEPLGLAFLSAAYEVRKLFLSGNYIGQFEPQVDFLNLQLLELANCGLQSLPENLGQLMPNLRSLNLNFNAIADISPLRFIPRLKKLLMAGNRLANSTQVTEVVTEFPHLSKLDLRDNPMTQGFYAPLQGMVPVDRTGYVDPFMLPEADAERDALFAGRLDQATRLRRRLYQVVFVGCCARLKELDGLPVKRREALARDAAYEMLVKEGLLPGQQQSEETGALEPTRKGGEQQAKPHEQAEAAKCSDDSSRWNAEDSFA</sequence>
<keyword evidence="2" id="KW-0677">Repeat</keyword>
<dbReference type="GO" id="GO:0035591">
    <property type="term" value="F:signaling adaptor activity"/>
    <property type="evidence" value="ECO:0007669"/>
    <property type="project" value="TreeGrafter"/>
</dbReference>
<dbReference type="PROSITE" id="PS51450">
    <property type="entry name" value="LRR"/>
    <property type="match status" value="3"/>
</dbReference>
<dbReference type="SMART" id="SM00365">
    <property type="entry name" value="LRR_SD22"/>
    <property type="match status" value="5"/>
</dbReference>
<feature type="compositionally biased region" description="Polar residues" evidence="3">
    <location>
        <begin position="846"/>
        <end position="859"/>
    </location>
</feature>
<protein>
    <recommendedName>
        <fullName evidence="6">Septation initiation network scaffold protein cdc11</fullName>
    </recommendedName>
</protein>
<feature type="region of interest" description="Disordered" evidence="3">
    <location>
        <begin position="1041"/>
        <end position="1111"/>
    </location>
</feature>
<dbReference type="PANTHER" id="PTHR47566">
    <property type="match status" value="1"/>
</dbReference>
<feature type="compositionally biased region" description="Low complexity" evidence="3">
    <location>
        <begin position="1067"/>
        <end position="1088"/>
    </location>
</feature>
<feature type="region of interest" description="Disordered" evidence="3">
    <location>
        <begin position="758"/>
        <end position="797"/>
    </location>
</feature>
<feature type="region of interest" description="Disordered" evidence="3">
    <location>
        <begin position="1474"/>
        <end position="1494"/>
    </location>
</feature>
<dbReference type="Gene3D" id="3.80.10.10">
    <property type="entry name" value="Ribonuclease Inhibitor"/>
    <property type="match status" value="2"/>
</dbReference>
<dbReference type="Proteomes" id="UP000044602">
    <property type="component" value="Unassembled WGS sequence"/>
</dbReference>
<feature type="compositionally biased region" description="Polar residues" evidence="3">
    <location>
        <begin position="151"/>
        <end position="175"/>
    </location>
</feature>
<dbReference type="PANTHER" id="PTHR47566:SF1">
    <property type="entry name" value="PROTEIN NUD1"/>
    <property type="match status" value="1"/>
</dbReference>
<dbReference type="GO" id="GO:0031028">
    <property type="term" value="P:septation initiation signaling"/>
    <property type="evidence" value="ECO:0007669"/>
    <property type="project" value="TreeGrafter"/>
</dbReference>
<feature type="region of interest" description="Disordered" evidence="3">
    <location>
        <begin position="2102"/>
        <end position="2152"/>
    </location>
</feature>
<feature type="region of interest" description="Disordered" evidence="3">
    <location>
        <begin position="495"/>
        <end position="561"/>
    </location>
</feature>
<feature type="compositionally biased region" description="Basic and acidic residues" evidence="3">
    <location>
        <begin position="2118"/>
        <end position="2152"/>
    </location>
</feature>
<evidence type="ECO:0000313" key="4">
    <source>
        <dbReference type="EMBL" id="CRK12987.1"/>
    </source>
</evidence>
<feature type="compositionally biased region" description="Basic residues" evidence="3">
    <location>
        <begin position="1512"/>
        <end position="1522"/>
    </location>
</feature>
<evidence type="ECO:0000256" key="3">
    <source>
        <dbReference type="SAM" id="MobiDB-lite"/>
    </source>
</evidence>
<feature type="compositionally biased region" description="Polar residues" evidence="3">
    <location>
        <begin position="1273"/>
        <end position="1290"/>
    </location>
</feature>
<accession>A0A0G4KTC8</accession>
<feature type="region of interest" description="Disordered" evidence="3">
    <location>
        <begin position="1"/>
        <end position="89"/>
    </location>
</feature>
<gene>
    <name evidence="4" type="ORF">BN1708_010689</name>
</gene>
<feature type="region of interest" description="Disordered" evidence="3">
    <location>
        <begin position="1127"/>
        <end position="1188"/>
    </location>
</feature>
<organism evidence="4 5">
    <name type="scientific">Verticillium longisporum</name>
    <name type="common">Verticillium dahliae var. longisporum</name>
    <dbReference type="NCBI Taxonomy" id="100787"/>
    <lineage>
        <taxon>Eukaryota</taxon>
        <taxon>Fungi</taxon>
        <taxon>Dikarya</taxon>
        <taxon>Ascomycota</taxon>
        <taxon>Pezizomycotina</taxon>
        <taxon>Sordariomycetes</taxon>
        <taxon>Hypocreomycetidae</taxon>
        <taxon>Glomerellales</taxon>
        <taxon>Plectosphaerellaceae</taxon>
        <taxon>Verticillium</taxon>
    </lineage>
</organism>
<dbReference type="STRING" id="100787.A0A0G4KTC8"/>
<feature type="compositionally biased region" description="Polar residues" evidence="3">
    <location>
        <begin position="56"/>
        <end position="80"/>
    </location>
</feature>
<reference evidence="4 5" key="1">
    <citation type="submission" date="2015-05" db="EMBL/GenBank/DDBJ databases">
        <authorList>
            <person name="Wang D.B."/>
            <person name="Wang M."/>
        </authorList>
    </citation>
    <scope>NUCLEOTIDE SEQUENCE [LARGE SCALE GENOMIC DNA]</scope>
    <source>
        <strain evidence="4">VL1</strain>
    </source>
</reference>
<dbReference type="InterPro" id="IPR052574">
    <property type="entry name" value="CDIRP"/>
</dbReference>
<dbReference type="InterPro" id="IPR032675">
    <property type="entry name" value="LRR_dom_sf"/>
</dbReference>
<evidence type="ECO:0000256" key="2">
    <source>
        <dbReference type="ARBA" id="ARBA00022737"/>
    </source>
</evidence>
<evidence type="ECO:0000256" key="1">
    <source>
        <dbReference type="ARBA" id="ARBA00022614"/>
    </source>
</evidence>
<feature type="region of interest" description="Disordered" evidence="3">
    <location>
        <begin position="256"/>
        <end position="326"/>
    </location>
</feature>
<dbReference type="EMBL" id="CVQH01004335">
    <property type="protein sequence ID" value="CRK12987.1"/>
    <property type="molecule type" value="Genomic_DNA"/>
</dbReference>
<feature type="region of interest" description="Disordered" evidence="3">
    <location>
        <begin position="1512"/>
        <end position="1555"/>
    </location>
</feature>
<feature type="region of interest" description="Disordered" evidence="3">
    <location>
        <begin position="107"/>
        <end position="230"/>
    </location>
</feature>
<feature type="compositionally biased region" description="Polar residues" evidence="3">
    <location>
        <begin position="196"/>
        <end position="222"/>
    </location>
</feature>
<feature type="region of interest" description="Disordered" evidence="3">
    <location>
        <begin position="1252"/>
        <end position="1294"/>
    </location>
</feature>
<feature type="compositionally biased region" description="Basic and acidic residues" evidence="3">
    <location>
        <begin position="964"/>
        <end position="974"/>
    </location>
</feature>
<dbReference type="InterPro" id="IPR001611">
    <property type="entry name" value="Leu-rich_rpt"/>
</dbReference>